<dbReference type="InterPro" id="IPR001478">
    <property type="entry name" value="PDZ"/>
</dbReference>
<proteinExistence type="predicted"/>
<gene>
    <name evidence="3" type="ORF">NOG11_04750</name>
</gene>
<comment type="caution">
    <text evidence="3">The sequence shown here is derived from an EMBL/GenBank/DDBJ whole genome shotgun (WGS) entry which is preliminary data.</text>
</comment>
<dbReference type="Gene3D" id="3.30.750.170">
    <property type="match status" value="1"/>
</dbReference>
<dbReference type="GO" id="GO:0030288">
    <property type="term" value="C:outer membrane-bounded periplasmic space"/>
    <property type="evidence" value="ECO:0007669"/>
    <property type="project" value="TreeGrafter"/>
</dbReference>
<feature type="domain" description="PDZ" evidence="2">
    <location>
        <begin position="137"/>
        <end position="210"/>
    </location>
</feature>
<dbReference type="Proteomes" id="UP001142610">
    <property type="component" value="Unassembled WGS sequence"/>
</dbReference>
<dbReference type="PROSITE" id="PS50106">
    <property type="entry name" value="PDZ"/>
    <property type="match status" value="1"/>
</dbReference>
<reference evidence="3" key="1">
    <citation type="submission" date="2022-07" db="EMBL/GenBank/DDBJ databases">
        <title>Parvularcula maris sp. nov., an algicidal bacterium isolated from seawater.</title>
        <authorList>
            <person name="Li F."/>
        </authorList>
    </citation>
    <scope>NUCLEOTIDE SEQUENCE</scope>
    <source>
        <strain evidence="3">BGMRC 0090</strain>
    </source>
</reference>
<dbReference type="Pfam" id="PF18294">
    <property type="entry name" value="Pept_S41_N"/>
    <property type="match status" value="1"/>
</dbReference>
<dbReference type="SMART" id="SM00245">
    <property type="entry name" value="TSPc"/>
    <property type="match status" value="1"/>
</dbReference>
<dbReference type="InterPro" id="IPR036034">
    <property type="entry name" value="PDZ_sf"/>
</dbReference>
<dbReference type="PANTHER" id="PTHR32060:SF30">
    <property type="entry name" value="CARBOXY-TERMINAL PROCESSING PROTEASE CTPA"/>
    <property type="match status" value="1"/>
</dbReference>
<dbReference type="Gene3D" id="3.90.226.10">
    <property type="entry name" value="2-enoyl-CoA Hydratase, Chain A, domain 1"/>
    <property type="match status" value="1"/>
</dbReference>
<feature type="region of interest" description="Disordered" evidence="1">
    <location>
        <begin position="11"/>
        <end position="40"/>
    </location>
</feature>
<keyword evidence="4" id="KW-1185">Reference proteome</keyword>
<dbReference type="InterPro" id="IPR029045">
    <property type="entry name" value="ClpP/crotonase-like_dom_sf"/>
</dbReference>
<evidence type="ECO:0000256" key="1">
    <source>
        <dbReference type="SAM" id="MobiDB-lite"/>
    </source>
</evidence>
<feature type="compositionally biased region" description="Gly residues" evidence="1">
    <location>
        <begin position="11"/>
        <end position="20"/>
    </location>
</feature>
<dbReference type="AlphaFoldDB" id="A0A9X2L7U6"/>
<dbReference type="GO" id="GO:0006508">
    <property type="term" value="P:proteolysis"/>
    <property type="evidence" value="ECO:0007669"/>
    <property type="project" value="InterPro"/>
</dbReference>
<dbReference type="EMBL" id="JANIBC010000002">
    <property type="protein sequence ID" value="MCQ8184690.1"/>
    <property type="molecule type" value="Genomic_DNA"/>
</dbReference>
<sequence length="537" mass="57678">MAAVALLGVASCGGSGGGGSTAPVRRPSPPPTTNTPPSWTPGVFAASSSFEQRCERPRTGVDIEGNPFPDRAGSVLEENHWLRSWTDETYLWNNEVPDQNPANFDDPLDYFAELRTTARTPSGTPKDNFHFSQSTEDFLRSRNSAGSSGYGFSLAAIRTTAPRDYRIRYVDPGTPAAAVVGGEQQFKRGTRILEVDGNDLVNGSNTEALNDGLFPENDGETHTFLVQDAGSTQTRLVTITSANVARVPVIETKVIDDGGVRVGYIVFNTYSPFSSEEAIIDAVQTLSDANVEELVLDLRYNGGGLLAVASQLSYMIAGPSFTSGKYFERLRFQADAGNTNPVTGQRNDPTPFYTTGLGFSAAEGRQLPLLPDVNRVFVLSTDRTCSASEATINGLRGVGFPVVLIGDTTCGKPFGFYPTDNCGETYYTIQFQGVNFEGFGDYQDGFVPDSSTSSIGERLPGCRVSDDLSFQLGDESEPLLAAALAYRRTGACPTTLATSSARALIETRSKEPGIVRFPAEDLLSVNRDMRLPGGETL</sequence>
<protein>
    <submittedName>
        <fullName evidence="3">S41 family peptidase</fullName>
    </submittedName>
</protein>
<accession>A0A9X2L7U6</accession>
<dbReference type="SUPFAM" id="SSF52096">
    <property type="entry name" value="ClpP/crotonase"/>
    <property type="match status" value="1"/>
</dbReference>
<dbReference type="GO" id="GO:0007165">
    <property type="term" value="P:signal transduction"/>
    <property type="evidence" value="ECO:0007669"/>
    <property type="project" value="TreeGrafter"/>
</dbReference>
<dbReference type="RefSeq" id="WP_256618538.1">
    <property type="nucleotide sequence ID" value="NZ_JANIBC010000002.1"/>
</dbReference>
<dbReference type="GO" id="GO:0004175">
    <property type="term" value="F:endopeptidase activity"/>
    <property type="evidence" value="ECO:0007669"/>
    <property type="project" value="TreeGrafter"/>
</dbReference>
<evidence type="ECO:0000259" key="2">
    <source>
        <dbReference type="PROSITE" id="PS50106"/>
    </source>
</evidence>
<organism evidence="3 4">
    <name type="scientific">Parvularcula maris</name>
    <dbReference type="NCBI Taxonomy" id="2965077"/>
    <lineage>
        <taxon>Bacteria</taxon>
        <taxon>Pseudomonadati</taxon>
        <taxon>Pseudomonadota</taxon>
        <taxon>Alphaproteobacteria</taxon>
        <taxon>Parvularculales</taxon>
        <taxon>Parvularculaceae</taxon>
        <taxon>Parvularcula</taxon>
    </lineage>
</organism>
<dbReference type="GO" id="GO:0008236">
    <property type="term" value="F:serine-type peptidase activity"/>
    <property type="evidence" value="ECO:0007669"/>
    <property type="project" value="InterPro"/>
</dbReference>
<evidence type="ECO:0000313" key="3">
    <source>
        <dbReference type="EMBL" id="MCQ8184690.1"/>
    </source>
</evidence>
<dbReference type="PANTHER" id="PTHR32060">
    <property type="entry name" value="TAIL-SPECIFIC PROTEASE"/>
    <property type="match status" value="1"/>
</dbReference>
<dbReference type="InterPro" id="IPR005151">
    <property type="entry name" value="Tail-specific_protease"/>
</dbReference>
<dbReference type="Pfam" id="PF03572">
    <property type="entry name" value="Peptidase_S41"/>
    <property type="match status" value="1"/>
</dbReference>
<evidence type="ECO:0000313" key="4">
    <source>
        <dbReference type="Proteomes" id="UP001142610"/>
    </source>
</evidence>
<dbReference type="InterPro" id="IPR041613">
    <property type="entry name" value="Pept_S41_N"/>
</dbReference>
<name>A0A9X2L7U6_9PROT</name>
<dbReference type="SUPFAM" id="SSF50156">
    <property type="entry name" value="PDZ domain-like"/>
    <property type="match status" value="1"/>
</dbReference>
<dbReference type="Gene3D" id="2.30.42.10">
    <property type="match status" value="1"/>
</dbReference>